<dbReference type="AlphaFoldDB" id="A0A543PD09"/>
<dbReference type="InterPro" id="IPR050109">
    <property type="entry name" value="HTH-type_TetR-like_transc_reg"/>
</dbReference>
<comment type="caution">
    <text evidence="6">The sequence shown here is derived from an EMBL/GenBank/DDBJ whole genome shotgun (WGS) entry which is preliminary data.</text>
</comment>
<dbReference type="Gene3D" id="1.10.357.10">
    <property type="entry name" value="Tetracycline Repressor, domain 2"/>
    <property type="match status" value="1"/>
</dbReference>
<feature type="DNA-binding region" description="H-T-H motif" evidence="4">
    <location>
        <begin position="37"/>
        <end position="56"/>
    </location>
</feature>
<protein>
    <submittedName>
        <fullName evidence="6">TetR family transcriptional regulator</fullName>
    </submittedName>
</protein>
<dbReference type="GO" id="GO:0000976">
    <property type="term" value="F:transcription cis-regulatory region binding"/>
    <property type="evidence" value="ECO:0007669"/>
    <property type="project" value="TreeGrafter"/>
</dbReference>
<dbReference type="Proteomes" id="UP000319865">
    <property type="component" value="Unassembled WGS sequence"/>
</dbReference>
<evidence type="ECO:0000259" key="5">
    <source>
        <dbReference type="PROSITE" id="PS50977"/>
    </source>
</evidence>
<dbReference type="PRINTS" id="PR00455">
    <property type="entry name" value="HTHTETR"/>
</dbReference>
<dbReference type="PANTHER" id="PTHR30055:SF234">
    <property type="entry name" value="HTH-TYPE TRANSCRIPTIONAL REGULATOR BETI"/>
    <property type="match status" value="1"/>
</dbReference>
<dbReference type="GO" id="GO:0003700">
    <property type="term" value="F:DNA-binding transcription factor activity"/>
    <property type="evidence" value="ECO:0007669"/>
    <property type="project" value="TreeGrafter"/>
</dbReference>
<dbReference type="OrthoDB" id="4709704at2"/>
<dbReference type="InterPro" id="IPR009057">
    <property type="entry name" value="Homeodomain-like_sf"/>
</dbReference>
<organism evidence="6 7">
    <name type="scientific">Blastococcus colisei</name>
    <dbReference type="NCBI Taxonomy" id="1564162"/>
    <lineage>
        <taxon>Bacteria</taxon>
        <taxon>Bacillati</taxon>
        <taxon>Actinomycetota</taxon>
        <taxon>Actinomycetes</taxon>
        <taxon>Geodermatophilales</taxon>
        <taxon>Geodermatophilaceae</taxon>
        <taxon>Blastococcus</taxon>
    </lineage>
</organism>
<evidence type="ECO:0000256" key="4">
    <source>
        <dbReference type="PROSITE-ProRule" id="PRU00335"/>
    </source>
</evidence>
<evidence type="ECO:0000256" key="1">
    <source>
        <dbReference type="ARBA" id="ARBA00023015"/>
    </source>
</evidence>
<evidence type="ECO:0000256" key="2">
    <source>
        <dbReference type="ARBA" id="ARBA00023125"/>
    </source>
</evidence>
<reference evidence="6 7" key="1">
    <citation type="submission" date="2019-06" db="EMBL/GenBank/DDBJ databases">
        <title>Sequencing the genomes of 1000 actinobacteria strains.</title>
        <authorList>
            <person name="Klenk H.-P."/>
        </authorList>
    </citation>
    <scope>NUCLEOTIDE SEQUENCE [LARGE SCALE GENOMIC DNA]</scope>
    <source>
        <strain evidence="6 7">DSM 46837</strain>
    </source>
</reference>
<dbReference type="PANTHER" id="PTHR30055">
    <property type="entry name" value="HTH-TYPE TRANSCRIPTIONAL REGULATOR RUTR"/>
    <property type="match status" value="1"/>
</dbReference>
<keyword evidence="3" id="KW-0804">Transcription</keyword>
<dbReference type="RefSeq" id="WP_142024640.1">
    <property type="nucleotide sequence ID" value="NZ_VFQE01000001.1"/>
</dbReference>
<evidence type="ECO:0000313" key="6">
    <source>
        <dbReference type="EMBL" id="TQN41966.1"/>
    </source>
</evidence>
<name>A0A543PD09_9ACTN</name>
<proteinExistence type="predicted"/>
<gene>
    <name evidence="6" type="ORF">FHU33_1355</name>
</gene>
<dbReference type="EMBL" id="VFQE01000001">
    <property type="protein sequence ID" value="TQN41966.1"/>
    <property type="molecule type" value="Genomic_DNA"/>
</dbReference>
<feature type="domain" description="HTH tetR-type" evidence="5">
    <location>
        <begin position="14"/>
        <end position="74"/>
    </location>
</feature>
<keyword evidence="2 4" id="KW-0238">DNA-binding</keyword>
<dbReference type="SUPFAM" id="SSF46689">
    <property type="entry name" value="Homeodomain-like"/>
    <property type="match status" value="1"/>
</dbReference>
<evidence type="ECO:0000313" key="7">
    <source>
        <dbReference type="Proteomes" id="UP000319865"/>
    </source>
</evidence>
<dbReference type="InterPro" id="IPR001647">
    <property type="entry name" value="HTH_TetR"/>
</dbReference>
<dbReference type="PROSITE" id="PS50977">
    <property type="entry name" value="HTH_TETR_2"/>
    <property type="match status" value="1"/>
</dbReference>
<sequence length="194" mass="21267">MPKLWTDTIEAHRQTVRQTILDTTWALVAERGLLSVTMSQIAERTGIGRATLYKYFPDVEAILLACHEHHVTEHLGRLAALADQPGDADERLKAVLAAYALITHHRARHGAEELGALLHRGAHVDRAQQQIVDLFRDLLIDVGAAGRLRTDVAPEELANYCLHALTAAGSLRSETAVRRLVEVTVTGLRPPGAT</sequence>
<keyword evidence="1" id="KW-0805">Transcription regulation</keyword>
<evidence type="ECO:0000256" key="3">
    <source>
        <dbReference type="ARBA" id="ARBA00023163"/>
    </source>
</evidence>
<keyword evidence="7" id="KW-1185">Reference proteome</keyword>
<dbReference type="Pfam" id="PF00440">
    <property type="entry name" value="TetR_N"/>
    <property type="match status" value="1"/>
</dbReference>
<accession>A0A543PD09</accession>